<reference evidence="1" key="1">
    <citation type="submission" date="2024-02" db="EMBL/GenBank/DDBJ databases">
        <title>Metagenome Assembled Genome of Zalaria obscura JY119.</title>
        <authorList>
            <person name="Vighnesh L."/>
            <person name="Jagadeeshwari U."/>
            <person name="Venkata Ramana C."/>
            <person name="Sasikala C."/>
        </authorList>
    </citation>
    <scope>NUCLEOTIDE SEQUENCE</scope>
    <source>
        <strain evidence="1">JY119</strain>
    </source>
</reference>
<accession>A0ACC3SF96</accession>
<sequence>MATPTLMWQRSLSSDVSSVKNTFSGWDSCMSKAYCKWPAIVGIIIGSLILLSLLWCLFRCLCCGAELCACCVSCMTCCGGCCGRHHNRSKGYAQPEAPPAQFQPQPYTQYSSAPPPMYQTPMQPAAPQHAHFEGPSGKKGNVGGYNEDALPAMPSWDNASNRKVEDDVEMQQQPMLPKDHGYGQGGDLGLMNPYEQQQQSPYYSQIQSRGYGRDAGYASPYHSASPTSPSYGQSRGYAHGYGQRSPYEPSIPPSYHTAAPTIAAPNVGRKPVSGSWRDL</sequence>
<proteinExistence type="predicted"/>
<evidence type="ECO:0000313" key="2">
    <source>
        <dbReference type="Proteomes" id="UP001320706"/>
    </source>
</evidence>
<dbReference type="EMBL" id="JAMKPW020000015">
    <property type="protein sequence ID" value="KAK8210310.1"/>
    <property type="molecule type" value="Genomic_DNA"/>
</dbReference>
<protein>
    <submittedName>
        <fullName evidence="1">Uncharacterized protein</fullName>
    </submittedName>
</protein>
<gene>
    <name evidence="1" type="ORF">M8818_003478</name>
</gene>
<name>A0ACC3SF96_9PEZI</name>
<comment type="caution">
    <text evidence="1">The sequence shown here is derived from an EMBL/GenBank/DDBJ whole genome shotgun (WGS) entry which is preliminary data.</text>
</comment>
<evidence type="ECO:0000313" key="1">
    <source>
        <dbReference type="EMBL" id="KAK8210310.1"/>
    </source>
</evidence>
<dbReference type="Proteomes" id="UP001320706">
    <property type="component" value="Unassembled WGS sequence"/>
</dbReference>
<keyword evidence="2" id="KW-1185">Reference proteome</keyword>
<organism evidence="1 2">
    <name type="scientific">Zalaria obscura</name>
    <dbReference type="NCBI Taxonomy" id="2024903"/>
    <lineage>
        <taxon>Eukaryota</taxon>
        <taxon>Fungi</taxon>
        <taxon>Dikarya</taxon>
        <taxon>Ascomycota</taxon>
        <taxon>Pezizomycotina</taxon>
        <taxon>Dothideomycetes</taxon>
        <taxon>Dothideomycetidae</taxon>
        <taxon>Dothideales</taxon>
        <taxon>Zalariaceae</taxon>
        <taxon>Zalaria</taxon>
    </lineage>
</organism>